<evidence type="ECO:0000313" key="1">
    <source>
        <dbReference type="EMBL" id="TDT45632.1"/>
    </source>
</evidence>
<protein>
    <submittedName>
        <fullName evidence="1">Uncharacterized protein</fullName>
    </submittedName>
</protein>
<gene>
    <name evidence="1" type="ORF">EDD71_1591</name>
</gene>
<reference evidence="1 2" key="1">
    <citation type="submission" date="2019-03" db="EMBL/GenBank/DDBJ databases">
        <title>Genomic Encyclopedia of Type Strains, Phase IV (KMG-IV): sequencing the most valuable type-strain genomes for metagenomic binning, comparative biology and taxonomic classification.</title>
        <authorList>
            <person name="Goeker M."/>
        </authorList>
    </citation>
    <scope>NUCLEOTIDE SEQUENCE [LARGE SCALE GENOMIC DNA]</scope>
    <source>
        <strain evidence="1 2">DSM 24455</strain>
    </source>
</reference>
<name>A0A4R7K3X1_9CLOT</name>
<organism evidence="1 2">
    <name type="scientific">Fonticella tunisiensis</name>
    <dbReference type="NCBI Taxonomy" id="1096341"/>
    <lineage>
        <taxon>Bacteria</taxon>
        <taxon>Bacillati</taxon>
        <taxon>Bacillota</taxon>
        <taxon>Clostridia</taxon>
        <taxon>Eubacteriales</taxon>
        <taxon>Clostridiaceae</taxon>
        <taxon>Fonticella</taxon>
    </lineage>
</organism>
<proteinExistence type="predicted"/>
<dbReference type="Proteomes" id="UP000295325">
    <property type="component" value="Unassembled WGS sequence"/>
</dbReference>
<keyword evidence="2" id="KW-1185">Reference proteome</keyword>
<comment type="caution">
    <text evidence="1">The sequence shown here is derived from an EMBL/GenBank/DDBJ whole genome shotgun (WGS) entry which is preliminary data.</text>
</comment>
<dbReference type="RefSeq" id="WP_166636514.1">
    <property type="nucleotide sequence ID" value="NZ_SOAZ01000059.1"/>
</dbReference>
<dbReference type="EMBL" id="SOAZ01000059">
    <property type="protein sequence ID" value="TDT45632.1"/>
    <property type="molecule type" value="Genomic_DNA"/>
</dbReference>
<accession>A0A4R7K3X1</accession>
<dbReference type="AlphaFoldDB" id="A0A4R7K3X1"/>
<evidence type="ECO:0000313" key="2">
    <source>
        <dbReference type="Proteomes" id="UP000295325"/>
    </source>
</evidence>
<sequence>MVDRIALCLILVVETKIKLTSSIGRTTGGTFLGLCLGISLLKSHDTERTFS</sequence>